<organism evidence="1 2">
    <name type="scientific">Portunus trituberculatus</name>
    <name type="common">Swimming crab</name>
    <name type="synonym">Neptunus trituberculatus</name>
    <dbReference type="NCBI Taxonomy" id="210409"/>
    <lineage>
        <taxon>Eukaryota</taxon>
        <taxon>Metazoa</taxon>
        <taxon>Ecdysozoa</taxon>
        <taxon>Arthropoda</taxon>
        <taxon>Crustacea</taxon>
        <taxon>Multicrustacea</taxon>
        <taxon>Malacostraca</taxon>
        <taxon>Eumalacostraca</taxon>
        <taxon>Eucarida</taxon>
        <taxon>Decapoda</taxon>
        <taxon>Pleocyemata</taxon>
        <taxon>Brachyura</taxon>
        <taxon>Eubrachyura</taxon>
        <taxon>Portunoidea</taxon>
        <taxon>Portunidae</taxon>
        <taxon>Portuninae</taxon>
        <taxon>Portunus</taxon>
    </lineage>
</organism>
<protein>
    <submittedName>
        <fullName evidence="1">Uncharacterized protein</fullName>
    </submittedName>
</protein>
<name>A0A5B7JP40_PORTR</name>
<gene>
    <name evidence="1" type="ORF">E2C01_089266</name>
</gene>
<keyword evidence="2" id="KW-1185">Reference proteome</keyword>
<evidence type="ECO:0000313" key="2">
    <source>
        <dbReference type="Proteomes" id="UP000324222"/>
    </source>
</evidence>
<sequence>MNIKQYDGEPCLTPILDTTTAVPTTIRVTAYMATNVANILQLYPSSSNIRNTFVRRTQA</sequence>
<comment type="caution">
    <text evidence="1">The sequence shown here is derived from an EMBL/GenBank/DDBJ whole genome shotgun (WGS) entry which is preliminary data.</text>
</comment>
<proteinExistence type="predicted"/>
<dbReference type="Proteomes" id="UP000324222">
    <property type="component" value="Unassembled WGS sequence"/>
</dbReference>
<reference evidence="1 2" key="1">
    <citation type="submission" date="2019-05" db="EMBL/GenBank/DDBJ databases">
        <title>Another draft genome of Portunus trituberculatus and its Hox gene families provides insights of decapod evolution.</title>
        <authorList>
            <person name="Jeong J.-H."/>
            <person name="Song I."/>
            <person name="Kim S."/>
            <person name="Choi T."/>
            <person name="Kim D."/>
            <person name="Ryu S."/>
            <person name="Kim W."/>
        </authorList>
    </citation>
    <scope>NUCLEOTIDE SEQUENCE [LARGE SCALE GENOMIC DNA]</scope>
    <source>
        <tissue evidence="1">Muscle</tissue>
    </source>
</reference>
<dbReference type="EMBL" id="VSRR010097341">
    <property type="protein sequence ID" value="MPC94114.1"/>
    <property type="molecule type" value="Genomic_DNA"/>
</dbReference>
<dbReference type="AlphaFoldDB" id="A0A5B7JP40"/>
<evidence type="ECO:0000313" key="1">
    <source>
        <dbReference type="EMBL" id="MPC94114.1"/>
    </source>
</evidence>
<accession>A0A5B7JP40</accession>